<accession>A0A7T4B747</accession>
<name>A0A7T4B747_9BURK</name>
<dbReference type="RefSeq" id="WP_198486535.1">
    <property type="nucleotide sequence ID" value="NZ_CP065997.1"/>
</dbReference>
<dbReference type="EMBL" id="CP065997">
    <property type="protein sequence ID" value="QQB36933.1"/>
    <property type="molecule type" value="Genomic_DNA"/>
</dbReference>
<organism evidence="1 2">
    <name type="scientific">Achromobacter deleyi</name>
    <dbReference type="NCBI Taxonomy" id="1353891"/>
    <lineage>
        <taxon>Bacteria</taxon>
        <taxon>Pseudomonadati</taxon>
        <taxon>Pseudomonadota</taxon>
        <taxon>Betaproteobacteria</taxon>
        <taxon>Burkholderiales</taxon>
        <taxon>Alcaligenaceae</taxon>
        <taxon>Achromobacter</taxon>
    </lineage>
</organism>
<sequence>MYTASFYDPSGRIIGVMRGPRESVEATAEATGHAFVEGEGNPDLQYVLQNAIVARPESPVVLAGKTLSGLPVPSLIRIGNVAYPCAETVAELEFGHAGTFAVAIEAWPYLNKEFTVENPPL</sequence>
<protein>
    <submittedName>
        <fullName evidence="1">Uncharacterized protein</fullName>
    </submittedName>
</protein>
<proteinExistence type="predicted"/>
<dbReference type="Proteomes" id="UP000595231">
    <property type="component" value="Chromosome"/>
</dbReference>
<reference evidence="1 2" key="1">
    <citation type="submission" date="2020-12" db="EMBL/GenBank/DDBJ databases">
        <title>FDA dAtabase for Regulatory Grade micrObial Sequences (FDA-ARGOS): Supporting development and validation of Infectious Disease Dx tests.</title>
        <authorList>
            <person name="Sproer C."/>
            <person name="Gronow S."/>
            <person name="Severitt S."/>
            <person name="Schroder I."/>
            <person name="Tallon L."/>
            <person name="Sadzewicz L."/>
            <person name="Zhao X."/>
            <person name="Boylan J."/>
            <person name="Ott S."/>
            <person name="Bowen H."/>
            <person name="Vavikolanu K."/>
            <person name="Mehta A."/>
            <person name="Aluvathingal J."/>
            <person name="Nadendla S."/>
            <person name="Lowell S."/>
            <person name="Myers T."/>
            <person name="Yan Y."/>
            <person name="Sichtig H."/>
        </authorList>
    </citation>
    <scope>NUCLEOTIDE SEQUENCE [LARGE SCALE GENOMIC DNA]</scope>
    <source>
        <strain evidence="1 2">FDAARGOS_1050</strain>
    </source>
</reference>
<gene>
    <name evidence="1" type="ORF">I6I07_10140</name>
</gene>
<dbReference type="AlphaFoldDB" id="A0A7T4B747"/>
<evidence type="ECO:0000313" key="2">
    <source>
        <dbReference type="Proteomes" id="UP000595231"/>
    </source>
</evidence>
<evidence type="ECO:0000313" key="1">
    <source>
        <dbReference type="EMBL" id="QQB36933.1"/>
    </source>
</evidence>